<dbReference type="Proteomes" id="UP000887578">
    <property type="component" value="Unplaced"/>
</dbReference>
<sequence>MYTKTIPKKFQHLFKPEDFVIVQTRDNYRNIVLFKFPWDLPLVVFKKFYGKKVGVPDKDLQFYFYGCRIGSENDNNNTMRTLQRFKRGEIKLPNIIEVAPQMYG</sequence>
<dbReference type="AlphaFoldDB" id="A0A914QJ52"/>
<proteinExistence type="predicted"/>
<reference evidence="2" key="1">
    <citation type="submission" date="2022-11" db="UniProtKB">
        <authorList>
            <consortium name="WormBaseParasite"/>
        </authorList>
    </citation>
    <scope>IDENTIFICATION</scope>
</reference>
<protein>
    <submittedName>
        <fullName evidence="2">Uncharacterized protein</fullName>
    </submittedName>
</protein>
<evidence type="ECO:0000313" key="1">
    <source>
        <dbReference type="Proteomes" id="UP000887578"/>
    </source>
</evidence>
<name>A0A914QJ52_9BILA</name>
<dbReference type="WBParaSite" id="PDA_v2.g3620.t1">
    <property type="protein sequence ID" value="PDA_v2.g3620.t1"/>
    <property type="gene ID" value="PDA_v2.g3620"/>
</dbReference>
<accession>A0A914QJ52</accession>
<evidence type="ECO:0000313" key="2">
    <source>
        <dbReference type="WBParaSite" id="PDA_v2.g3620.t1"/>
    </source>
</evidence>
<keyword evidence="1" id="KW-1185">Reference proteome</keyword>
<organism evidence="1 2">
    <name type="scientific">Panagrolaimus davidi</name>
    <dbReference type="NCBI Taxonomy" id="227884"/>
    <lineage>
        <taxon>Eukaryota</taxon>
        <taxon>Metazoa</taxon>
        <taxon>Ecdysozoa</taxon>
        <taxon>Nematoda</taxon>
        <taxon>Chromadorea</taxon>
        <taxon>Rhabditida</taxon>
        <taxon>Tylenchina</taxon>
        <taxon>Panagrolaimomorpha</taxon>
        <taxon>Panagrolaimoidea</taxon>
        <taxon>Panagrolaimidae</taxon>
        <taxon>Panagrolaimus</taxon>
    </lineage>
</organism>